<dbReference type="EMBL" id="ACFY01000095">
    <property type="protein sequence ID" value="EEG93692.1"/>
    <property type="molecule type" value="Genomic_DNA"/>
</dbReference>
<name>C0FUR3_9FIRM</name>
<protein>
    <submittedName>
        <fullName evidence="1">Uncharacterized protein</fullName>
    </submittedName>
</protein>
<accession>C0FUR3</accession>
<evidence type="ECO:0000313" key="2">
    <source>
        <dbReference type="Proteomes" id="UP000003561"/>
    </source>
</evidence>
<reference evidence="1 2" key="2">
    <citation type="submission" date="2009-03" db="EMBL/GenBank/DDBJ databases">
        <title>Draft genome sequence of Roseburia inulinivorans (DSM 16841).</title>
        <authorList>
            <person name="Sudarsanam P."/>
            <person name="Ley R."/>
            <person name="Guruge J."/>
            <person name="Turnbaugh P.J."/>
            <person name="Mahowald M."/>
            <person name="Liep D."/>
            <person name="Gordon J."/>
        </authorList>
    </citation>
    <scope>NUCLEOTIDE SEQUENCE [LARGE SCALE GENOMIC DNA]</scope>
    <source>
        <strain evidence="1 2">DSM 16841</strain>
    </source>
</reference>
<sequence length="41" mass="4946">MDGYFYGRVCHWFVQHAQITERKCAKKQKTCLKKRLETSII</sequence>
<comment type="caution">
    <text evidence="1">The sequence shown here is derived from an EMBL/GenBank/DDBJ whole genome shotgun (WGS) entry which is preliminary data.</text>
</comment>
<dbReference type="AlphaFoldDB" id="C0FUR3"/>
<reference evidence="1 2" key="1">
    <citation type="submission" date="2009-02" db="EMBL/GenBank/DDBJ databases">
        <authorList>
            <person name="Fulton L."/>
            <person name="Clifton S."/>
            <person name="Fulton B."/>
            <person name="Xu J."/>
            <person name="Minx P."/>
            <person name="Pepin K.H."/>
            <person name="Johnson M."/>
            <person name="Bhonagiri V."/>
            <person name="Nash W.E."/>
            <person name="Mardis E.R."/>
            <person name="Wilson R.K."/>
        </authorList>
    </citation>
    <scope>NUCLEOTIDE SEQUENCE [LARGE SCALE GENOMIC DNA]</scope>
    <source>
        <strain evidence="1 2">DSM 16841</strain>
    </source>
</reference>
<proteinExistence type="predicted"/>
<evidence type="ECO:0000313" key="1">
    <source>
        <dbReference type="EMBL" id="EEG93692.1"/>
    </source>
</evidence>
<dbReference type="Proteomes" id="UP000003561">
    <property type="component" value="Unassembled WGS sequence"/>
</dbReference>
<organism evidence="1 2">
    <name type="scientific">Roseburia inulinivorans DSM 16841</name>
    <dbReference type="NCBI Taxonomy" id="622312"/>
    <lineage>
        <taxon>Bacteria</taxon>
        <taxon>Bacillati</taxon>
        <taxon>Bacillota</taxon>
        <taxon>Clostridia</taxon>
        <taxon>Lachnospirales</taxon>
        <taxon>Lachnospiraceae</taxon>
        <taxon>Roseburia</taxon>
    </lineage>
</organism>
<gene>
    <name evidence="1" type="ORF">ROSEINA2194_02484</name>
</gene>